<evidence type="ECO:0000256" key="8">
    <source>
        <dbReference type="PIRSR" id="PIRSR602401-1"/>
    </source>
</evidence>
<dbReference type="RefSeq" id="XP_024701991.1">
    <property type="nucleotide sequence ID" value="XM_024844554.1"/>
</dbReference>
<accession>A0A2I2G1E3</accession>
<evidence type="ECO:0000256" key="9">
    <source>
        <dbReference type="RuleBase" id="RU000461"/>
    </source>
</evidence>
<dbReference type="PANTHER" id="PTHR46300:SF1">
    <property type="entry name" value="P450, PUTATIVE (EUROFUNG)-RELATED"/>
    <property type="match status" value="1"/>
</dbReference>
<dbReference type="InterPro" id="IPR050364">
    <property type="entry name" value="Cytochrome_P450_fung"/>
</dbReference>
<comment type="caution">
    <text evidence="10">The sequence shown here is derived from an EMBL/GenBank/DDBJ whole genome shotgun (WGS) entry which is preliminary data.</text>
</comment>
<dbReference type="GO" id="GO:0020037">
    <property type="term" value="F:heme binding"/>
    <property type="evidence" value="ECO:0007669"/>
    <property type="project" value="InterPro"/>
</dbReference>
<evidence type="ECO:0000256" key="5">
    <source>
        <dbReference type="ARBA" id="ARBA00023002"/>
    </source>
</evidence>
<dbReference type="Proteomes" id="UP000234275">
    <property type="component" value="Unassembled WGS sequence"/>
</dbReference>
<gene>
    <name evidence="10" type="ORF">P170DRAFT_363096</name>
</gene>
<evidence type="ECO:0000256" key="7">
    <source>
        <dbReference type="ARBA" id="ARBA00023033"/>
    </source>
</evidence>
<organism evidence="10 11">
    <name type="scientific">Aspergillus steynii IBT 23096</name>
    <dbReference type="NCBI Taxonomy" id="1392250"/>
    <lineage>
        <taxon>Eukaryota</taxon>
        <taxon>Fungi</taxon>
        <taxon>Dikarya</taxon>
        <taxon>Ascomycota</taxon>
        <taxon>Pezizomycotina</taxon>
        <taxon>Eurotiomycetes</taxon>
        <taxon>Eurotiomycetidae</taxon>
        <taxon>Eurotiales</taxon>
        <taxon>Aspergillaceae</taxon>
        <taxon>Aspergillus</taxon>
        <taxon>Aspergillus subgen. Circumdati</taxon>
    </lineage>
</organism>
<evidence type="ECO:0000256" key="2">
    <source>
        <dbReference type="ARBA" id="ARBA00010617"/>
    </source>
</evidence>
<dbReference type="AlphaFoldDB" id="A0A2I2G1E3"/>
<dbReference type="STRING" id="1392250.A0A2I2G1E3"/>
<proteinExistence type="inferred from homology"/>
<dbReference type="PROSITE" id="PS00086">
    <property type="entry name" value="CYTOCHROME_P450"/>
    <property type="match status" value="1"/>
</dbReference>
<name>A0A2I2G1E3_9EURO</name>
<evidence type="ECO:0000256" key="3">
    <source>
        <dbReference type="ARBA" id="ARBA00022617"/>
    </source>
</evidence>
<dbReference type="CDD" id="cd11065">
    <property type="entry name" value="CYP64-like"/>
    <property type="match status" value="1"/>
</dbReference>
<evidence type="ECO:0000256" key="1">
    <source>
        <dbReference type="ARBA" id="ARBA00001971"/>
    </source>
</evidence>
<sequence length="504" mass="57035">MIVILTILGSIFLLYLIQWKRTPRTLPPGPDPLPLIGNLHQFARLVPLKTFHDWHKKYGSIVGLTLGPRTLVILGTHAINKELLGGKGQIYSSRPYMPLVTDHMTGGLNTALIPYGERWKTHNRIHLALLNPRMARLYEGLVDFESRRLLTGICSTKDFSTVIYRYTASLILSLQYGKSVDVNDPMSRDFKEITHKFVKAIGAGNFLFECLPALQRIPPSIAPWIKESQGLHHSATTLFSSSAEKGVNAKEWNWSKYVRTLKDAHGMPEEELWYLMGILYEAATDTSVAILRFFIMACVLHPSAVEKAQKELDSVVGDSRLPKEEDMAQLPHVSVFINEVIRWRPATPEGIPRATSADDVYQGYHIPKDTTVIVNMWAMHMDPNVYDDPESFRPDRWIEKPDLPLGIFGYGRRACAGRHFAQTSLNSVVSRMLWAFSFSHSYENGRRVEIDPWDLEQHGASLRPGPFSADIRPRDASRRAVLEKGPNVDRGVEELLTQVDKEIS</sequence>
<comment type="similarity">
    <text evidence="2 9">Belongs to the cytochrome P450 family.</text>
</comment>
<reference evidence="10 11" key="1">
    <citation type="submission" date="2016-12" db="EMBL/GenBank/DDBJ databases">
        <title>The genomes of Aspergillus section Nigri reveals drivers in fungal speciation.</title>
        <authorList>
            <consortium name="DOE Joint Genome Institute"/>
            <person name="Vesth T.C."/>
            <person name="Nybo J."/>
            <person name="Theobald S."/>
            <person name="Brandl J."/>
            <person name="Frisvad J.C."/>
            <person name="Nielsen K.F."/>
            <person name="Lyhne E.K."/>
            <person name="Kogle M.E."/>
            <person name="Kuo A."/>
            <person name="Riley R."/>
            <person name="Clum A."/>
            <person name="Nolan M."/>
            <person name="Lipzen A."/>
            <person name="Salamov A."/>
            <person name="Henrissat B."/>
            <person name="Wiebenga A."/>
            <person name="De Vries R.P."/>
            <person name="Grigoriev I.V."/>
            <person name="Mortensen U.H."/>
            <person name="Andersen M.R."/>
            <person name="Baker S.E."/>
        </authorList>
    </citation>
    <scope>NUCLEOTIDE SEQUENCE [LARGE SCALE GENOMIC DNA]</scope>
    <source>
        <strain evidence="10 11">IBT 23096</strain>
    </source>
</reference>
<keyword evidence="4 8" id="KW-0479">Metal-binding</keyword>
<dbReference type="InterPro" id="IPR017972">
    <property type="entry name" value="Cyt_P450_CS"/>
</dbReference>
<evidence type="ECO:0000256" key="4">
    <source>
        <dbReference type="ARBA" id="ARBA00022723"/>
    </source>
</evidence>
<protein>
    <submittedName>
        <fullName evidence="10">Cytochrome P450</fullName>
    </submittedName>
</protein>
<keyword evidence="5 9" id="KW-0560">Oxidoreductase</keyword>
<dbReference type="InterPro" id="IPR002401">
    <property type="entry name" value="Cyt_P450_E_grp-I"/>
</dbReference>
<keyword evidence="7 9" id="KW-0503">Monooxygenase</keyword>
<keyword evidence="3 8" id="KW-0349">Heme</keyword>
<dbReference type="InterPro" id="IPR036396">
    <property type="entry name" value="Cyt_P450_sf"/>
</dbReference>
<dbReference type="EMBL" id="MSFO01000006">
    <property type="protein sequence ID" value="PLB46689.1"/>
    <property type="molecule type" value="Genomic_DNA"/>
</dbReference>
<comment type="cofactor">
    <cofactor evidence="1 8">
        <name>heme</name>
        <dbReference type="ChEBI" id="CHEBI:30413"/>
    </cofactor>
</comment>
<dbReference type="OrthoDB" id="1470350at2759"/>
<dbReference type="PRINTS" id="PR00463">
    <property type="entry name" value="EP450I"/>
</dbReference>
<evidence type="ECO:0000313" key="11">
    <source>
        <dbReference type="Proteomes" id="UP000234275"/>
    </source>
</evidence>
<keyword evidence="11" id="KW-1185">Reference proteome</keyword>
<evidence type="ECO:0000313" key="10">
    <source>
        <dbReference type="EMBL" id="PLB46689.1"/>
    </source>
</evidence>
<keyword evidence="6 8" id="KW-0408">Iron</keyword>
<feature type="binding site" description="axial binding residue" evidence="8">
    <location>
        <position position="415"/>
    </location>
    <ligand>
        <name>heme</name>
        <dbReference type="ChEBI" id="CHEBI:30413"/>
    </ligand>
    <ligandPart>
        <name>Fe</name>
        <dbReference type="ChEBI" id="CHEBI:18248"/>
    </ligandPart>
</feature>
<dbReference type="GO" id="GO:0016705">
    <property type="term" value="F:oxidoreductase activity, acting on paired donors, with incorporation or reduction of molecular oxygen"/>
    <property type="evidence" value="ECO:0007669"/>
    <property type="project" value="InterPro"/>
</dbReference>
<dbReference type="GO" id="GO:0004497">
    <property type="term" value="F:monooxygenase activity"/>
    <property type="evidence" value="ECO:0007669"/>
    <property type="project" value="UniProtKB-KW"/>
</dbReference>
<dbReference type="Gene3D" id="1.10.630.10">
    <property type="entry name" value="Cytochrome P450"/>
    <property type="match status" value="1"/>
</dbReference>
<dbReference type="PANTHER" id="PTHR46300">
    <property type="entry name" value="P450, PUTATIVE (EUROFUNG)-RELATED-RELATED"/>
    <property type="match status" value="1"/>
</dbReference>
<dbReference type="GeneID" id="36552254"/>
<evidence type="ECO:0000256" key="6">
    <source>
        <dbReference type="ARBA" id="ARBA00023004"/>
    </source>
</evidence>
<dbReference type="Pfam" id="PF00067">
    <property type="entry name" value="p450"/>
    <property type="match status" value="1"/>
</dbReference>
<dbReference type="VEuPathDB" id="FungiDB:P170DRAFT_363096"/>
<dbReference type="SUPFAM" id="SSF48264">
    <property type="entry name" value="Cytochrome P450"/>
    <property type="match status" value="1"/>
</dbReference>
<dbReference type="GO" id="GO:0005506">
    <property type="term" value="F:iron ion binding"/>
    <property type="evidence" value="ECO:0007669"/>
    <property type="project" value="InterPro"/>
</dbReference>
<dbReference type="InterPro" id="IPR001128">
    <property type="entry name" value="Cyt_P450"/>
</dbReference>